<accession>A0ABY5S604</accession>
<dbReference type="PANTHER" id="PTHR31047">
    <property type="entry name" value="MEIOTICALLY UP-REGULATED GENE 157 PROTEIN"/>
    <property type="match status" value="1"/>
</dbReference>
<dbReference type="SUPFAM" id="SSF48208">
    <property type="entry name" value="Six-hairpin glycosidases"/>
    <property type="match status" value="1"/>
</dbReference>
<dbReference type="InterPro" id="IPR012341">
    <property type="entry name" value="6hp_glycosidase-like_sf"/>
</dbReference>
<protein>
    <submittedName>
        <fullName evidence="1">Glycoside hydrolase family 125 protein</fullName>
    </submittedName>
</protein>
<name>A0ABY5S604_9BACL</name>
<dbReference type="PIRSF" id="PIRSF028846">
    <property type="entry name" value="UCP028846"/>
    <property type="match status" value="1"/>
</dbReference>
<organism evidence="1 2">
    <name type="scientific">Paenibacillus spongiae</name>
    <dbReference type="NCBI Taxonomy" id="2909671"/>
    <lineage>
        <taxon>Bacteria</taxon>
        <taxon>Bacillati</taxon>
        <taxon>Bacillota</taxon>
        <taxon>Bacilli</taxon>
        <taxon>Bacillales</taxon>
        <taxon>Paenibacillaceae</taxon>
        <taxon>Paenibacillus</taxon>
    </lineage>
</organism>
<evidence type="ECO:0000313" key="2">
    <source>
        <dbReference type="Proteomes" id="UP001057877"/>
    </source>
</evidence>
<dbReference type="Pfam" id="PF06824">
    <property type="entry name" value="Glyco_hydro_125"/>
    <property type="match status" value="1"/>
</dbReference>
<dbReference type="Proteomes" id="UP001057877">
    <property type="component" value="Chromosome"/>
</dbReference>
<keyword evidence="2" id="KW-1185">Reference proteome</keyword>
<keyword evidence="1" id="KW-0378">Hydrolase</keyword>
<proteinExistence type="predicted"/>
<dbReference type="PANTHER" id="PTHR31047:SF0">
    <property type="entry name" value="MEIOTICALLY UP-REGULATED GENE 157 PROTEIN"/>
    <property type="match status" value="1"/>
</dbReference>
<dbReference type="GO" id="GO:0016787">
    <property type="term" value="F:hydrolase activity"/>
    <property type="evidence" value="ECO:0007669"/>
    <property type="project" value="UniProtKB-KW"/>
</dbReference>
<sequence>MTLPYAIKQFMDEADQRLAHRPKLQQLFRNCFPNTLETTTKLQGDGTTFVFTGDIPAMWLRDSTEQVRHYIPFAKDDKDLQRIIGGLIARQIFYINIDPYTNAFNETANDRHYLETDDCGLNPWMWERKYELDSLCFPVQLLYSYWKETGQTDIFTDACYQALTSIVQVMITEQRHEQRSTYHFIRQTKKETETLQNEGRGLPVNYTGMTWSGFRPSDDANLFGYNIPANMFAVVVLGHIIEIATAIYQDKNLAERADKLRREIDYGIRAYGIVNHPKYGQIYAYETDGYGNYCLMDDAGTPGLISIPYIGYVGVDDPIYQNTRRFALSHDNPFYFEGKLAKGIGSPHTPGGYVWHMALSMQALTADNDEEIKALIEMLISTDADTGYMHEGFHPDDPADFSREWFAWSNSLFAALICKAMDKNLV</sequence>
<evidence type="ECO:0000313" key="1">
    <source>
        <dbReference type="EMBL" id="UVI29015.1"/>
    </source>
</evidence>
<reference evidence="1" key="1">
    <citation type="submission" date="2022-01" db="EMBL/GenBank/DDBJ databases">
        <title>Paenibacillus spongiae sp. nov., isolated from marine sponge.</title>
        <authorList>
            <person name="Li Z."/>
            <person name="Zhang M."/>
        </authorList>
    </citation>
    <scope>NUCLEOTIDE SEQUENCE</scope>
    <source>
        <strain evidence="1">PHS-Z3</strain>
    </source>
</reference>
<gene>
    <name evidence="1" type="ORF">L1F29_26780</name>
</gene>
<dbReference type="EMBL" id="CP091430">
    <property type="protein sequence ID" value="UVI29015.1"/>
    <property type="molecule type" value="Genomic_DNA"/>
</dbReference>
<dbReference type="RefSeq" id="WP_258385102.1">
    <property type="nucleotide sequence ID" value="NZ_CP091430.1"/>
</dbReference>
<dbReference type="InterPro" id="IPR008928">
    <property type="entry name" value="6-hairpin_glycosidase_sf"/>
</dbReference>
<dbReference type="Gene3D" id="1.50.10.10">
    <property type="match status" value="1"/>
</dbReference>
<dbReference type="SMART" id="SM01149">
    <property type="entry name" value="DUF1237"/>
    <property type="match status" value="1"/>
</dbReference>
<dbReference type="InterPro" id="IPR008313">
    <property type="entry name" value="GH125"/>
</dbReference>